<dbReference type="Gene3D" id="3.40.50.720">
    <property type="entry name" value="NAD(P)-binding Rossmann-like Domain"/>
    <property type="match status" value="1"/>
</dbReference>
<dbReference type="RefSeq" id="WP_056686636.1">
    <property type="nucleotide sequence ID" value="NZ_CP041305.1"/>
</dbReference>
<keyword evidence="3" id="KW-1185">Reference proteome</keyword>
<comment type="caution">
    <text evidence="2">The sequence shown here is derived from an EMBL/GenBank/DDBJ whole genome shotgun (WGS) entry which is preliminary data.</text>
</comment>
<dbReference type="SUPFAM" id="SSF51735">
    <property type="entry name" value="NAD(P)-binding Rossmann-fold domains"/>
    <property type="match status" value="1"/>
</dbReference>
<protein>
    <submittedName>
        <fullName evidence="2">Epimerase</fullName>
    </submittedName>
</protein>
<evidence type="ECO:0000313" key="2">
    <source>
        <dbReference type="EMBL" id="KQL21398.1"/>
    </source>
</evidence>
<sequence>MQNVQQLEELMTKPSKGLIEDIRKVEGDILIVGVGGKMGPTLAKKAKRAIDEAGIDKKVVGVSRFSSGNLKEELEEAGIETITADLMNEEQLAALPKLPNVIYMAGNKFGTAGNEHYTWAMNTYLPGRIAEHFSGSRIVAFSTGNVYPLVPVNKGGCDESHPVGPVGEYGQSSLGRERVLTYFSYRDQTPLTIFRLNYAIDMRYGVLLEIAKAVYHSTSIDLSMGHVNVIWQGDANEYAIRSLSIASSPPTLLNVTGPETLPVRWIAKQFSKRFGKEPVFKGQEQETALLNNAGKAHQLFGYPSVSIHEMLDWTANWVMNNGETINKPTHFQERKGQY</sequence>
<dbReference type="STRING" id="1637975.AN957_24490"/>
<accession>A0A0Q3QUF6</accession>
<evidence type="ECO:0000313" key="3">
    <source>
        <dbReference type="Proteomes" id="UP000050996"/>
    </source>
</evidence>
<dbReference type="AlphaFoldDB" id="A0A0Q3QUF6"/>
<name>A0A0Q3QUF6_9BACI</name>
<dbReference type="InterPro" id="IPR036291">
    <property type="entry name" value="NAD(P)-bd_dom_sf"/>
</dbReference>
<dbReference type="Proteomes" id="UP000050996">
    <property type="component" value="Unassembled WGS sequence"/>
</dbReference>
<reference evidence="2 3" key="1">
    <citation type="submission" date="2015-09" db="EMBL/GenBank/DDBJ databases">
        <title>Genome sequencing project for genomic taxonomy and phylogenomics of Bacillus-like bacteria.</title>
        <authorList>
            <person name="Liu B."/>
            <person name="Wang J."/>
            <person name="Zhu Y."/>
            <person name="Liu G."/>
            <person name="Chen Q."/>
            <person name="Chen Z."/>
            <person name="Lan J."/>
            <person name="Che J."/>
            <person name="Ge C."/>
            <person name="Shi H."/>
            <person name="Pan Z."/>
            <person name="Liu X."/>
        </authorList>
    </citation>
    <scope>NUCLEOTIDE SEQUENCE [LARGE SCALE GENOMIC DNA]</scope>
    <source>
        <strain evidence="2 3">FJAT-18043</strain>
    </source>
</reference>
<proteinExistence type="predicted"/>
<gene>
    <name evidence="2" type="ORF">AN957_24490</name>
</gene>
<dbReference type="InterPro" id="IPR001509">
    <property type="entry name" value="Epimerase_deHydtase"/>
</dbReference>
<dbReference type="Pfam" id="PF01370">
    <property type="entry name" value="Epimerase"/>
    <property type="match status" value="1"/>
</dbReference>
<dbReference type="PATRIC" id="fig|1637975.4.peg.4936"/>
<dbReference type="EMBL" id="LJIX01000006">
    <property type="protein sequence ID" value="KQL21398.1"/>
    <property type="molecule type" value="Genomic_DNA"/>
</dbReference>
<feature type="domain" description="NAD-dependent epimerase/dehydratase" evidence="1">
    <location>
        <begin position="29"/>
        <end position="196"/>
    </location>
</feature>
<evidence type="ECO:0000259" key="1">
    <source>
        <dbReference type="Pfam" id="PF01370"/>
    </source>
</evidence>
<organism evidence="2 3">
    <name type="scientific">Cytobacillus solani</name>
    <dbReference type="NCBI Taxonomy" id="1637975"/>
    <lineage>
        <taxon>Bacteria</taxon>
        <taxon>Bacillati</taxon>
        <taxon>Bacillota</taxon>
        <taxon>Bacilli</taxon>
        <taxon>Bacillales</taxon>
        <taxon>Bacillaceae</taxon>
        <taxon>Cytobacillus</taxon>
    </lineage>
</organism>